<evidence type="ECO:0000256" key="1">
    <source>
        <dbReference type="ARBA" id="ARBA00004167"/>
    </source>
</evidence>
<dbReference type="GeneID" id="62160488"/>
<name>A0A9P6LLT1_9PEZI</name>
<feature type="signal peptide" evidence="7">
    <location>
        <begin position="1"/>
        <end position="19"/>
    </location>
</feature>
<dbReference type="Proteomes" id="UP000781932">
    <property type="component" value="Unassembled WGS sequence"/>
</dbReference>
<dbReference type="GO" id="GO:0071944">
    <property type="term" value="C:cell periphery"/>
    <property type="evidence" value="ECO:0007669"/>
    <property type="project" value="UniProtKB-ARBA"/>
</dbReference>
<dbReference type="InterPro" id="IPR051694">
    <property type="entry name" value="Immunoregulatory_rcpt-like"/>
</dbReference>
<accession>A0A9P6LLT1</accession>
<sequence>MRRWLLLSAIVAFIHHAAAVNQFHRPAADGPTGDYSENPAYEVGKDITFLWDTDFDQIDLVVWSDASDKLKTSLYKRLTTNLSSRAFTWKPSFDGFPVEAQTLGVFYLTFYQAGTVKQAAQSHYFNITQSAVAAASASTTSTATTASASPASATPSENPSSTTTDSPSDATSTDAAARQTSSSSGGDSGIGLSAGMVAGIAVGVAVATMLIVGAAGFMAWRKHNKKQGPGDGGDASRGDVVDNAAQGHYAPSGYAPTSTHVDSVQFTSTTQYDYQGEWKNNMPATPVELDTERTPELGNGHEHAGELNSERR</sequence>
<keyword evidence="4 6" id="KW-0472">Membrane</keyword>
<proteinExistence type="predicted"/>
<feature type="transmembrane region" description="Helical" evidence="6">
    <location>
        <begin position="190"/>
        <end position="217"/>
    </location>
</feature>
<reference evidence="8" key="2">
    <citation type="submission" date="2020-11" db="EMBL/GenBank/DDBJ databases">
        <title>Whole genome sequencing of Colletotrichum sp.</title>
        <authorList>
            <person name="Li H."/>
        </authorList>
    </citation>
    <scope>NUCLEOTIDE SEQUENCE</scope>
    <source>
        <strain evidence="8">CkLH20</strain>
    </source>
</reference>
<evidence type="ECO:0000313" key="8">
    <source>
        <dbReference type="EMBL" id="KAF9877560.1"/>
    </source>
</evidence>
<protein>
    <recommendedName>
        <fullName evidence="10">Mid2 domain-containing protein</fullName>
    </recommendedName>
</protein>
<gene>
    <name evidence="8" type="ORF">CkaCkLH20_04695</name>
</gene>
<evidence type="ECO:0000313" key="9">
    <source>
        <dbReference type="Proteomes" id="UP000781932"/>
    </source>
</evidence>
<organism evidence="8 9">
    <name type="scientific">Colletotrichum karsti</name>
    <dbReference type="NCBI Taxonomy" id="1095194"/>
    <lineage>
        <taxon>Eukaryota</taxon>
        <taxon>Fungi</taxon>
        <taxon>Dikarya</taxon>
        <taxon>Ascomycota</taxon>
        <taxon>Pezizomycotina</taxon>
        <taxon>Sordariomycetes</taxon>
        <taxon>Hypocreomycetidae</taxon>
        <taxon>Glomerellales</taxon>
        <taxon>Glomerellaceae</taxon>
        <taxon>Colletotrichum</taxon>
        <taxon>Colletotrichum boninense species complex</taxon>
    </lineage>
</organism>
<dbReference type="GO" id="GO:0016020">
    <property type="term" value="C:membrane"/>
    <property type="evidence" value="ECO:0007669"/>
    <property type="project" value="UniProtKB-SubCell"/>
</dbReference>
<feature type="compositionally biased region" description="Basic and acidic residues" evidence="5">
    <location>
        <begin position="290"/>
        <end position="312"/>
    </location>
</feature>
<evidence type="ECO:0000256" key="7">
    <source>
        <dbReference type="SAM" id="SignalP"/>
    </source>
</evidence>
<dbReference type="PANTHER" id="PTHR15549">
    <property type="entry name" value="PAIRED IMMUNOGLOBULIN-LIKE TYPE 2 RECEPTOR"/>
    <property type="match status" value="1"/>
</dbReference>
<evidence type="ECO:0008006" key="10">
    <source>
        <dbReference type="Google" id="ProtNLM"/>
    </source>
</evidence>
<evidence type="ECO:0000256" key="4">
    <source>
        <dbReference type="ARBA" id="ARBA00023136"/>
    </source>
</evidence>
<dbReference type="EMBL" id="JAATWM020000013">
    <property type="protein sequence ID" value="KAF9877560.1"/>
    <property type="molecule type" value="Genomic_DNA"/>
</dbReference>
<comment type="subcellular location">
    <subcellularLocation>
        <location evidence="1">Membrane</location>
        <topology evidence="1">Single-pass membrane protein</topology>
    </subcellularLocation>
</comment>
<keyword evidence="7" id="KW-0732">Signal</keyword>
<keyword evidence="2 6" id="KW-0812">Transmembrane</keyword>
<feature type="region of interest" description="Disordered" evidence="5">
    <location>
        <begin position="145"/>
        <end position="188"/>
    </location>
</feature>
<feature type="region of interest" description="Disordered" evidence="5">
    <location>
        <begin position="225"/>
        <end position="260"/>
    </location>
</feature>
<comment type="caution">
    <text evidence="8">The sequence shown here is derived from an EMBL/GenBank/DDBJ whole genome shotgun (WGS) entry which is preliminary data.</text>
</comment>
<evidence type="ECO:0000256" key="2">
    <source>
        <dbReference type="ARBA" id="ARBA00022692"/>
    </source>
</evidence>
<evidence type="ECO:0000256" key="3">
    <source>
        <dbReference type="ARBA" id="ARBA00022989"/>
    </source>
</evidence>
<evidence type="ECO:0000256" key="6">
    <source>
        <dbReference type="SAM" id="Phobius"/>
    </source>
</evidence>
<keyword evidence="9" id="KW-1185">Reference proteome</keyword>
<dbReference type="PANTHER" id="PTHR15549:SF30">
    <property type="entry name" value="MID2 DOMAIN-CONTAINING PROTEIN"/>
    <property type="match status" value="1"/>
</dbReference>
<dbReference type="AlphaFoldDB" id="A0A9P6LLT1"/>
<reference evidence="8" key="1">
    <citation type="submission" date="2020-03" db="EMBL/GenBank/DDBJ databases">
        <authorList>
            <person name="He L."/>
        </authorList>
    </citation>
    <scope>NUCLEOTIDE SEQUENCE</scope>
    <source>
        <strain evidence="8">CkLH20</strain>
    </source>
</reference>
<dbReference type="RefSeq" id="XP_038747021.1">
    <property type="nucleotide sequence ID" value="XM_038887414.1"/>
</dbReference>
<feature type="region of interest" description="Disordered" evidence="5">
    <location>
        <begin position="276"/>
        <end position="312"/>
    </location>
</feature>
<keyword evidence="3 6" id="KW-1133">Transmembrane helix</keyword>
<evidence type="ECO:0000256" key="5">
    <source>
        <dbReference type="SAM" id="MobiDB-lite"/>
    </source>
</evidence>
<feature type="chain" id="PRO_5040253015" description="Mid2 domain-containing protein" evidence="7">
    <location>
        <begin position="20"/>
        <end position="312"/>
    </location>
</feature>
<dbReference type="OrthoDB" id="5390143at2759"/>